<evidence type="ECO:0000259" key="1">
    <source>
        <dbReference type="PROSITE" id="PS50943"/>
    </source>
</evidence>
<keyword evidence="3" id="KW-1185">Reference proteome</keyword>
<dbReference type="Gene3D" id="1.10.260.40">
    <property type="entry name" value="lambda repressor-like DNA-binding domains"/>
    <property type="match status" value="1"/>
</dbReference>
<proteinExistence type="predicted"/>
<dbReference type="InterPro" id="IPR001387">
    <property type="entry name" value="Cro/C1-type_HTH"/>
</dbReference>
<dbReference type="RefSeq" id="WP_200672124.1">
    <property type="nucleotide sequence ID" value="NZ_JACWCW010000108.1"/>
</dbReference>
<dbReference type="InterPro" id="IPR010982">
    <property type="entry name" value="Lambda_DNA-bd_dom_sf"/>
</dbReference>
<evidence type="ECO:0000313" key="3">
    <source>
        <dbReference type="Proteomes" id="UP001404845"/>
    </source>
</evidence>
<evidence type="ECO:0000313" key="2">
    <source>
        <dbReference type="EMBL" id="MEN3226341.1"/>
    </source>
</evidence>
<feature type="domain" description="HTH cro/C1-type" evidence="1">
    <location>
        <begin position="24"/>
        <end position="55"/>
    </location>
</feature>
<dbReference type="CDD" id="cd00093">
    <property type="entry name" value="HTH_XRE"/>
    <property type="match status" value="1"/>
</dbReference>
<protein>
    <submittedName>
        <fullName evidence="2">Helix-turn-helix transcriptional regulator</fullName>
    </submittedName>
</protein>
<comment type="caution">
    <text evidence="2">The sequence shown here is derived from an EMBL/GenBank/DDBJ whole genome shotgun (WGS) entry which is preliminary data.</text>
</comment>
<dbReference type="Proteomes" id="UP001404845">
    <property type="component" value="Unassembled WGS sequence"/>
</dbReference>
<organism evidence="2 3">
    <name type="scientific">Methylorubrum rhodesianum</name>
    <dbReference type="NCBI Taxonomy" id="29427"/>
    <lineage>
        <taxon>Bacteria</taxon>
        <taxon>Pseudomonadati</taxon>
        <taxon>Pseudomonadota</taxon>
        <taxon>Alphaproteobacteria</taxon>
        <taxon>Hyphomicrobiales</taxon>
        <taxon>Methylobacteriaceae</taxon>
        <taxon>Methylorubrum</taxon>
    </lineage>
</organism>
<sequence>MSKPAERAHSRQAVEAIELLGSLVKLARLERKMTAADLAERAGISRPLLRRIERGDPGCSIGAVFEAAVIVGVPLFEAERGAATLHAGEIRQRLVLMPKSARRSRRPARDDF</sequence>
<dbReference type="PROSITE" id="PS50943">
    <property type="entry name" value="HTH_CROC1"/>
    <property type="match status" value="1"/>
</dbReference>
<gene>
    <name evidence="2" type="ORF">PUR21_01405</name>
</gene>
<dbReference type="EMBL" id="JAQYXL010000001">
    <property type="protein sequence ID" value="MEN3226341.1"/>
    <property type="molecule type" value="Genomic_DNA"/>
</dbReference>
<name>A0ABU9Z5M2_9HYPH</name>
<dbReference type="SUPFAM" id="SSF47413">
    <property type="entry name" value="lambda repressor-like DNA-binding domains"/>
    <property type="match status" value="1"/>
</dbReference>
<dbReference type="SMART" id="SM00530">
    <property type="entry name" value="HTH_XRE"/>
    <property type="match status" value="1"/>
</dbReference>
<accession>A0ABU9Z5M2</accession>
<reference evidence="2 3" key="1">
    <citation type="journal article" date="2023" name="PLoS ONE">
        <title>Complete genome assembly of Hawai'i environmental nontuberculous mycobacteria reveals unexpected co-isolation with methylobacteria.</title>
        <authorList>
            <person name="Hendrix J."/>
            <person name="Epperson L.E."/>
            <person name="Tong E.I."/>
            <person name="Chan Y.L."/>
            <person name="Hasan N.A."/>
            <person name="Dawrs S.N."/>
            <person name="Norton G.J."/>
            <person name="Virdi R."/>
            <person name="Crooks J.L."/>
            <person name="Chan E.D."/>
            <person name="Honda J.R."/>
            <person name="Strong M."/>
        </authorList>
    </citation>
    <scope>NUCLEOTIDE SEQUENCE [LARGE SCALE GENOMIC DNA]</scope>
    <source>
        <strain evidence="2 3">NJH_HI01</strain>
    </source>
</reference>
<dbReference type="Pfam" id="PF13560">
    <property type="entry name" value="HTH_31"/>
    <property type="match status" value="1"/>
</dbReference>